<dbReference type="Proteomes" id="UP001184230">
    <property type="component" value="Unassembled WGS sequence"/>
</dbReference>
<keyword evidence="2" id="KW-1185">Reference proteome</keyword>
<proteinExistence type="predicted"/>
<gene>
    <name evidence="1" type="ORF">J2739_002895</name>
</gene>
<comment type="caution">
    <text evidence="1">The sequence shown here is derived from an EMBL/GenBank/DDBJ whole genome shotgun (WGS) entry which is preliminary data.</text>
</comment>
<dbReference type="EMBL" id="JAVDRF010000005">
    <property type="protein sequence ID" value="MDR6537122.1"/>
    <property type="molecule type" value="Genomic_DNA"/>
</dbReference>
<name>A0ABU1NFA3_9BURK</name>
<accession>A0ABU1NFA3</accession>
<protein>
    <submittedName>
        <fullName evidence="1">Uncharacterized protein</fullName>
    </submittedName>
</protein>
<evidence type="ECO:0000313" key="1">
    <source>
        <dbReference type="EMBL" id="MDR6537122.1"/>
    </source>
</evidence>
<reference evidence="1 2" key="1">
    <citation type="submission" date="2023-07" db="EMBL/GenBank/DDBJ databases">
        <title>Sorghum-associated microbial communities from plants grown in Nebraska, USA.</title>
        <authorList>
            <person name="Schachtman D."/>
        </authorList>
    </citation>
    <scope>NUCLEOTIDE SEQUENCE [LARGE SCALE GENOMIC DNA]</scope>
    <source>
        <strain evidence="1 2">DS1781</strain>
    </source>
</reference>
<sequence>MIRNRSNDKQASDRVAQALDVYRSIVACHEYRASHRDVHALTAGLMLPCYQAEFRRLTLEMSRMEEGQLRSALRRSRGVEHAVQE</sequence>
<organism evidence="1 2">
    <name type="scientific">Variovorax soli</name>
    <dbReference type="NCBI Taxonomy" id="376815"/>
    <lineage>
        <taxon>Bacteria</taxon>
        <taxon>Pseudomonadati</taxon>
        <taxon>Pseudomonadota</taxon>
        <taxon>Betaproteobacteria</taxon>
        <taxon>Burkholderiales</taxon>
        <taxon>Comamonadaceae</taxon>
        <taxon>Variovorax</taxon>
    </lineage>
</organism>
<evidence type="ECO:0000313" key="2">
    <source>
        <dbReference type="Proteomes" id="UP001184230"/>
    </source>
</evidence>